<feature type="coiled-coil region" evidence="1">
    <location>
        <begin position="500"/>
        <end position="593"/>
    </location>
</feature>
<dbReference type="GO" id="GO:0010824">
    <property type="term" value="P:regulation of centrosome duplication"/>
    <property type="evidence" value="ECO:0007669"/>
    <property type="project" value="TreeGrafter"/>
</dbReference>
<dbReference type="GO" id="GO:0005929">
    <property type="term" value="C:cilium"/>
    <property type="evidence" value="ECO:0007669"/>
    <property type="project" value="GOC"/>
</dbReference>
<feature type="region of interest" description="Disordered" evidence="2">
    <location>
        <begin position="1"/>
        <end position="52"/>
    </location>
</feature>
<sequence length="826" mass="95699">MDALEKSVETLIGDHCASNSASPISTEDPQSPTNVNTLESQDEHGDHANPDELDCFACSDPRLNVPQPMSVVISTISPRIDLDDLDFEAPEALDLSLDENRPASTEFFESRLRCVPPEAEHEHDLGESKPPHMEQQEASETHPDVDEGIGNLSDESPTKERTSGSRASILSSSCTLPVDFTPEPSNDENTKEAQGYSDILSVLHKLDSEEGVNDRPIEEAKQTEGATTENTTTKKIDDLFSYLDNVEEGIDANLPIVEGGRTQSAVPFLGSMKSTKNSISELLKESPQKLAEKVIKLRYKVEDTERAVAVLKDALEHQRKISANSTSKFQKELEQRLAQQKDEYEATIKRHQTFIDQLIEDKRSLSERCDVLHLDLRNSERKHQESIKSIEQRHQAELRRVKSLQETSSKIKQEKWMDEKTRRIKEQTVRGLEPEIQRLMSRHSTEMSDLESERERMLMSQEKELHQRHVQHVRELKALWDEEQHESLQRERQMLLQRHTMQLNEMAEQHDLEIQRLQEQLKRERERAIEDRRHFENEANQVRKIANERAQGEVERVKEIEENKRKTLLKKQAAELSSIKEAETAEREEWERACRQKFEASWEENEKKLAAKFENEKNDKLATEKGRVIDEMKAFKDQCKRDLEEKISRMKAKQEIEIKDIDADNENMRKKVQHLRQELARLEEEAIVTKANFKQMEITINDLKKTNGQLESERDDVRQAVRGEFNSALEALSNERNSLLNQISDLRLACTEMKSQILVMERAHKREMEREIENIHVRVKAAIAKKEEQLQELKQNFANALEQIEHLEDSLERNTKERILAPSKKK</sequence>
<dbReference type="OrthoDB" id="6357337at2759"/>
<evidence type="ECO:0000256" key="1">
    <source>
        <dbReference type="SAM" id="Coils"/>
    </source>
</evidence>
<keyword evidence="4" id="KW-1185">Reference proteome</keyword>
<dbReference type="PANTHER" id="PTHR31540">
    <property type="entry name" value="CENTROSOMAL PROTEIN OF 131 KDA"/>
    <property type="match status" value="1"/>
</dbReference>
<evidence type="ECO:0008006" key="5">
    <source>
        <dbReference type="Google" id="ProtNLM"/>
    </source>
</evidence>
<feature type="coiled-coil region" evidence="1">
    <location>
        <begin position="651"/>
        <end position="817"/>
    </location>
</feature>
<protein>
    <recommendedName>
        <fullName evidence="5">Centrosomal protein of 131 kDa</fullName>
    </recommendedName>
</protein>
<accession>A0A553NUA3</accession>
<dbReference type="PANTHER" id="PTHR31540:SF1">
    <property type="entry name" value="CENTROSOMAL PROTEIN OF 131 KDA"/>
    <property type="match status" value="1"/>
</dbReference>
<comment type="caution">
    <text evidence="3">The sequence shown here is derived from an EMBL/GenBank/DDBJ whole genome shotgun (WGS) entry which is preliminary data.</text>
</comment>
<feature type="compositionally biased region" description="Polar residues" evidence="2">
    <location>
        <begin position="17"/>
        <end position="39"/>
    </location>
</feature>
<evidence type="ECO:0000256" key="2">
    <source>
        <dbReference type="SAM" id="MobiDB-lite"/>
    </source>
</evidence>
<feature type="compositionally biased region" description="Basic and acidic residues" evidence="2">
    <location>
        <begin position="41"/>
        <end position="50"/>
    </location>
</feature>
<dbReference type="AlphaFoldDB" id="A0A553NUA3"/>
<evidence type="ECO:0000313" key="4">
    <source>
        <dbReference type="Proteomes" id="UP000318571"/>
    </source>
</evidence>
<dbReference type="EMBL" id="VCGU01000010">
    <property type="protein sequence ID" value="TRY69015.1"/>
    <property type="molecule type" value="Genomic_DNA"/>
</dbReference>
<dbReference type="Proteomes" id="UP000318571">
    <property type="component" value="Chromosome 1"/>
</dbReference>
<evidence type="ECO:0000313" key="3">
    <source>
        <dbReference type="EMBL" id="TRY69015.1"/>
    </source>
</evidence>
<dbReference type="GO" id="GO:0034451">
    <property type="term" value="C:centriolar satellite"/>
    <property type="evidence" value="ECO:0007669"/>
    <property type="project" value="TreeGrafter"/>
</dbReference>
<gene>
    <name evidence="3" type="ORF">TCAL_08065</name>
</gene>
<dbReference type="GO" id="GO:0035735">
    <property type="term" value="P:intraciliary transport involved in cilium assembly"/>
    <property type="evidence" value="ECO:0007669"/>
    <property type="project" value="InterPro"/>
</dbReference>
<dbReference type="STRING" id="6832.A0A553NUA3"/>
<name>A0A553NUA3_TIGCA</name>
<feature type="compositionally biased region" description="Basic and acidic residues" evidence="2">
    <location>
        <begin position="109"/>
        <end position="145"/>
    </location>
</feature>
<feature type="compositionally biased region" description="Polar residues" evidence="2">
    <location>
        <begin position="164"/>
        <end position="175"/>
    </location>
</feature>
<dbReference type="InterPro" id="IPR030465">
    <property type="entry name" value="CEP131"/>
</dbReference>
<reference evidence="3 4" key="1">
    <citation type="journal article" date="2018" name="Nat. Ecol. Evol.">
        <title>Genomic signatures of mitonuclear coevolution across populations of Tigriopus californicus.</title>
        <authorList>
            <person name="Barreto F.S."/>
            <person name="Watson E.T."/>
            <person name="Lima T.G."/>
            <person name="Willett C.S."/>
            <person name="Edmands S."/>
            <person name="Li W."/>
            <person name="Burton R.S."/>
        </authorList>
    </citation>
    <scope>NUCLEOTIDE SEQUENCE [LARGE SCALE GENOMIC DNA]</scope>
    <source>
        <strain evidence="3 4">San Diego</strain>
    </source>
</reference>
<feature type="region of interest" description="Disordered" evidence="2">
    <location>
        <begin position="109"/>
        <end position="193"/>
    </location>
</feature>
<keyword evidence="1" id="KW-0175">Coiled coil</keyword>
<dbReference type="OMA" id="EVWELQQ"/>
<organism evidence="3 4">
    <name type="scientific">Tigriopus californicus</name>
    <name type="common">Marine copepod</name>
    <dbReference type="NCBI Taxonomy" id="6832"/>
    <lineage>
        <taxon>Eukaryota</taxon>
        <taxon>Metazoa</taxon>
        <taxon>Ecdysozoa</taxon>
        <taxon>Arthropoda</taxon>
        <taxon>Crustacea</taxon>
        <taxon>Multicrustacea</taxon>
        <taxon>Hexanauplia</taxon>
        <taxon>Copepoda</taxon>
        <taxon>Harpacticoida</taxon>
        <taxon>Harpacticidae</taxon>
        <taxon>Tigriopus</taxon>
    </lineage>
</organism>
<proteinExistence type="predicted"/>